<sequence length="125" mass="13816">MCPGETRSNQGDENRRSSRRRGTNLPSGTIIPDKHEAWSENGDQNGQKTAIADDTAYSFTDYRAQGQTISFVLVDLAQPPSGRLTPFNTYVALSRSSGRDTIRLIQDFDNSLFTTPACEVLEAED</sequence>
<dbReference type="EMBL" id="MU129495">
    <property type="protein sequence ID" value="KAF9502972.1"/>
    <property type="molecule type" value="Genomic_DNA"/>
</dbReference>
<keyword evidence="3" id="KW-1185">Reference proteome</keyword>
<organism evidence="2 3">
    <name type="scientific">Hydnum rufescens UP504</name>
    <dbReference type="NCBI Taxonomy" id="1448309"/>
    <lineage>
        <taxon>Eukaryota</taxon>
        <taxon>Fungi</taxon>
        <taxon>Dikarya</taxon>
        <taxon>Basidiomycota</taxon>
        <taxon>Agaricomycotina</taxon>
        <taxon>Agaricomycetes</taxon>
        <taxon>Cantharellales</taxon>
        <taxon>Hydnaceae</taxon>
        <taxon>Hydnum</taxon>
    </lineage>
</organism>
<feature type="region of interest" description="Disordered" evidence="1">
    <location>
        <begin position="1"/>
        <end position="47"/>
    </location>
</feature>
<comment type="caution">
    <text evidence="2">The sequence shown here is derived from an EMBL/GenBank/DDBJ whole genome shotgun (WGS) entry which is preliminary data.</text>
</comment>
<evidence type="ECO:0000313" key="3">
    <source>
        <dbReference type="Proteomes" id="UP000886523"/>
    </source>
</evidence>
<proteinExistence type="predicted"/>
<accession>A0A9P6DFR8</accession>
<name>A0A9P6DFR8_9AGAM</name>
<dbReference type="OrthoDB" id="2986975at2759"/>
<evidence type="ECO:0000256" key="1">
    <source>
        <dbReference type="SAM" id="MobiDB-lite"/>
    </source>
</evidence>
<reference evidence="2" key="1">
    <citation type="journal article" date="2020" name="Nat. Commun.">
        <title>Large-scale genome sequencing of mycorrhizal fungi provides insights into the early evolution of symbiotic traits.</title>
        <authorList>
            <person name="Miyauchi S."/>
            <person name="Kiss E."/>
            <person name="Kuo A."/>
            <person name="Drula E."/>
            <person name="Kohler A."/>
            <person name="Sanchez-Garcia M."/>
            <person name="Morin E."/>
            <person name="Andreopoulos B."/>
            <person name="Barry K.W."/>
            <person name="Bonito G."/>
            <person name="Buee M."/>
            <person name="Carver A."/>
            <person name="Chen C."/>
            <person name="Cichocki N."/>
            <person name="Clum A."/>
            <person name="Culley D."/>
            <person name="Crous P.W."/>
            <person name="Fauchery L."/>
            <person name="Girlanda M."/>
            <person name="Hayes R.D."/>
            <person name="Keri Z."/>
            <person name="LaButti K."/>
            <person name="Lipzen A."/>
            <person name="Lombard V."/>
            <person name="Magnuson J."/>
            <person name="Maillard F."/>
            <person name="Murat C."/>
            <person name="Nolan M."/>
            <person name="Ohm R.A."/>
            <person name="Pangilinan J."/>
            <person name="Pereira M.F."/>
            <person name="Perotto S."/>
            <person name="Peter M."/>
            <person name="Pfister S."/>
            <person name="Riley R."/>
            <person name="Sitrit Y."/>
            <person name="Stielow J.B."/>
            <person name="Szollosi G."/>
            <person name="Zifcakova L."/>
            <person name="Stursova M."/>
            <person name="Spatafora J.W."/>
            <person name="Tedersoo L."/>
            <person name="Vaario L.M."/>
            <person name="Yamada A."/>
            <person name="Yan M."/>
            <person name="Wang P."/>
            <person name="Xu J."/>
            <person name="Bruns T."/>
            <person name="Baldrian P."/>
            <person name="Vilgalys R."/>
            <person name="Dunand C."/>
            <person name="Henrissat B."/>
            <person name="Grigoriev I.V."/>
            <person name="Hibbett D."/>
            <person name="Nagy L.G."/>
            <person name="Martin F.M."/>
        </authorList>
    </citation>
    <scope>NUCLEOTIDE SEQUENCE</scope>
    <source>
        <strain evidence="2">UP504</strain>
    </source>
</reference>
<gene>
    <name evidence="2" type="ORF">BS47DRAFT_1310416</name>
</gene>
<dbReference type="AlphaFoldDB" id="A0A9P6DFR8"/>
<protein>
    <submittedName>
        <fullName evidence="2">Uncharacterized protein</fullName>
    </submittedName>
</protein>
<dbReference type="Proteomes" id="UP000886523">
    <property type="component" value="Unassembled WGS sequence"/>
</dbReference>
<evidence type="ECO:0000313" key="2">
    <source>
        <dbReference type="EMBL" id="KAF9502972.1"/>
    </source>
</evidence>